<proteinExistence type="predicted"/>
<dbReference type="Proteomes" id="UP000673691">
    <property type="component" value="Unassembled WGS sequence"/>
</dbReference>
<name>A0A8H7ZUR0_9FUNG</name>
<organism evidence="2 3">
    <name type="scientific">Olpidium bornovanus</name>
    <dbReference type="NCBI Taxonomy" id="278681"/>
    <lineage>
        <taxon>Eukaryota</taxon>
        <taxon>Fungi</taxon>
        <taxon>Fungi incertae sedis</taxon>
        <taxon>Olpidiomycota</taxon>
        <taxon>Olpidiomycotina</taxon>
        <taxon>Olpidiomycetes</taxon>
        <taxon>Olpidiales</taxon>
        <taxon>Olpidiaceae</taxon>
        <taxon>Olpidium</taxon>
    </lineage>
</organism>
<dbReference type="EMBL" id="JAEFCI010006197">
    <property type="protein sequence ID" value="KAG5459851.1"/>
    <property type="molecule type" value="Genomic_DNA"/>
</dbReference>
<feature type="region of interest" description="Disordered" evidence="1">
    <location>
        <begin position="96"/>
        <end position="118"/>
    </location>
</feature>
<accession>A0A8H7ZUR0</accession>
<dbReference type="AlphaFoldDB" id="A0A8H7ZUR0"/>
<feature type="compositionally biased region" description="Basic and acidic residues" evidence="1">
    <location>
        <begin position="96"/>
        <end position="106"/>
    </location>
</feature>
<gene>
    <name evidence="2" type="ORF">BJ554DRAFT_8178</name>
</gene>
<comment type="caution">
    <text evidence="2">The sequence shown here is derived from an EMBL/GenBank/DDBJ whole genome shotgun (WGS) entry which is preliminary data.</text>
</comment>
<sequence>MRGIWEKMTKGKTAANRAQAAKILFWHGATFLQGGFVSSAPACTSGWRSWRAKKTGPLRRKGQNGTVKTAFVLCERDHSSPTPGFIPRLTSFESDGRSKVGADPHSTEWFSTGGYGGS</sequence>
<evidence type="ECO:0000313" key="2">
    <source>
        <dbReference type="EMBL" id="KAG5459851.1"/>
    </source>
</evidence>
<keyword evidence="3" id="KW-1185">Reference proteome</keyword>
<reference evidence="2 3" key="1">
    <citation type="journal article" name="Sci. Rep.">
        <title>Genome-scale phylogenetic analyses confirm Olpidium as the closest living zoosporic fungus to the non-flagellated, terrestrial fungi.</title>
        <authorList>
            <person name="Chang Y."/>
            <person name="Rochon D."/>
            <person name="Sekimoto S."/>
            <person name="Wang Y."/>
            <person name="Chovatia M."/>
            <person name="Sandor L."/>
            <person name="Salamov A."/>
            <person name="Grigoriev I.V."/>
            <person name="Stajich J.E."/>
            <person name="Spatafora J.W."/>
        </authorList>
    </citation>
    <scope>NUCLEOTIDE SEQUENCE [LARGE SCALE GENOMIC DNA]</scope>
    <source>
        <strain evidence="2">S191</strain>
    </source>
</reference>
<evidence type="ECO:0000256" key="1">
    <source>
        <dbReference type="SAM" id="MobiDB-lite"/>
    </source>
</evidence>
<evidence type="ECO:0000313" key="3">
    <source>
        <dbReference type="Proteomes" id="UP000673691"/>
    </source>
</evidence>
<protein>
    <submittedName>
        <fullName evidence="2">Uncharacterized protein</fullName>
    </submittedName>
</protein>